<gene>
    <name evidence="1" type="primary">POLD1</name>
    <name evidence="1" type="ORF">SNAT2548_LOCUS28248</name>
</gene>
<evidence type="ECO:0000313" key="1">
    <source>
        <dbReference type="EMBL" id="CAE7504416.1"/>
    </source>
</evidence>
<keyword evidence="2" id="KW-1185">Reference proteome</keyword>
<protein>
    <submittedName>
        <fullName evidence="1">POLD1 protein</fullName>
    </submittedName>
</protein>
<name>A0A812SY68_9DINO</name>
<evidence type="ECO:0000313" key="2">
    <source>
        <dbReference type="Proteomes" id="UP000604046"/>
    </source>
</evidence>
<accession>A0A812SY68</accession>
<reference evidence="1" key="1">
    <citation type="submission" date="2021-02" db="EMBL/GenBank/DDBJ databases">
        <authorList>
            <person name="Dougan E. K."/>
            <person name="Rhodes N."/>
            <person name="Thang M."/>
            <person name="Chan C."/>
        </authorList>
    </citation>
    <scope>NUCLEOTIDE SEQUENCE</scope>
</reference>
<dbReference type="EMBL" id="CAJNDS010002510">
    <property type="protein sequence ID" value="CAE7504416.1"/>
    <property type="molecule type" value="Genomic_DNA"/>
</dbReference>
<organism evidence="1 2">
    <name type="scientific">Symbiodinium natans</name>
    <dbReference type="NCBI Taxonomy" id="878477"/>
    <lineage>
        <taxon>Eukaryota</taxon>
        <taxon>Sar</taxon>
        <taxon>Alveolata</taxon>
        <taxon>Dinophyceae</taxon>
        <taxon>Suessiales</taxon>
        <taxon>Symbiodiniaceae</taxon>
        <taxon>Symbiodinium</taxon>
    </lineage>
</organism>
<dbReference type="AlphaFoldDB" id="A0A812SY68"/>
<sequence length="107" mass="12064">MTKSPPQTLPPFSPTEDGWMAKNMIWQTCEVSGHVKLSVMGLDPAKVDLEFCLQTLDRAVRNNDGGIDMLEEVERTPLMNFQPNAERFIRVVLPPVFSVCDLLGFRV</sequence>
<dbReference type="Proteomes" id="UP000604046">
    <property type="component" value="Unassembled WGS sequence"/>
</dbReference>
<proteinExistence type="predicted"/>
<comment type="caution">
    <text evidence="1">The sequence shown here is derived from an EMBL/GenBank/DDBJ whole genome shotgun (WGS) entry which is preliminary data.</text>
</comment>